<dbReference type="RefSeq" id="WP_077305035.1">
    <property type="nucleotide sequence ID" value="NZ_CP016090.1"/>
</dbReference>
<accession>A0A9Q5GFV3</accession>
<dbReference type="InterPro" id="IPR029044">
    <property type="entry name" value="Nucleotide-diphossugar_trans"/>
</dbReference>
<dbReference type="Proteomes" id="UP000821656">
    <property type="component" value="Unassembled WGS sequence"/>
</dbReference>
<evidence type="ECO:0000313" key="3">
    <source>
        <dbReference type="Proteomes" id="UP000821656"/>
    </source>
</evidence>
<name>A0A9Q5GFV3_CLOBE</name>
<dbReference type="AlphaFoldDB" id="A0A9Q5GFV3"/>
<dbReference type="Pfam" id="PF00535">
    <property type="entry name" value="Glycos_transf_2"/>
    <property type="match status" value="1"/>
</dbReference>
<gene>
    <name evidence="2" type="ORF">DFH45_000912</name>
</gene>
<proteinExistence type="predicted"/>
<dbReference type="EMBL" id="JABSXK010000001">
    <property type="protein sequence ID" value="NRV07949.1"/>
    <property type="molecule type" value="Genomic_DNA"/>
</dbReference>
<evidence type="ECO:0000259" key="1">
    <source>
        <dbReference type="Pfam" id="PF00535"/>
    </source>
</evidence>
<evidence type="ECO:0000313" key="2">
    <source>
        <dbReference type="EMBL" id="NRV07949.1"/>
    </source>
</evidence>
<dbReference type="InterPro" id="IPR001173">
    <property type="entry name" value="Glyco_trans_2-like"/>
</dbReference>
<reference evidence="2" key="1">
    <citation type="submission" date="2020-05" db="EMBL/GenBank/DDBJ databases">
        <title>Genomic insights into acetone-butanol-ethanol (ABE) fermentation by sequencing solventogenic clostridia strains.</title>
        <authorList>
            <person name="Brown S."/>
        </authorList>
    </citation>
    <scope>NUCLEOTIDE SEQUENCE</scope>
    <source>
        <strain evidence="2">DJ126</strain>
    </source>
</reference>
<comment type="caution">
    <text evidence="2">The sequence shown here is derived from an EMBL/GenBank/DDBJ whole genome shotgun (WGS) entry which is preliminary data.</text>
</comment>
<sequence length="312" mass="36666">MDLAPIVMFTFNRLEHTKKTIEALKKNNFAKESEIFIFSDGPRNEQEKLKVNEVRKFINNIDGFKNVTVSESEVNKGLANSVINGVTKIINEYGKIIVLEDDLVTSKYFLEYMNKALNLYKSRKDIWSISGYTPNIEIQREYKDEVYLIKRGASWGWATWKDRWKLNDWDVNDYVEFKKNKKMVREFNLSGSDMAPMLNDQMEGRINSWAIRWGYNQFRQNMWTVYPVKAFIKNIGTDLSGTHSAMTNKYDVDLSERMVELNLNIKPNDEIRIAFKRKYDLNILGYVAIGIKKIGLYKEARSLRNKLIKLFK</sequence>
<feature type="domain" description="Glycosyltransferase 2-like" evidence="1">
    <location>
        <begin position="6"/>
        <end position="117"/>
    </location>
</feature>
<dbReference type="Gene3D" id="3.90.550.10">
    <property type="entry name" value="Spore Coat Polysaccharide Biosynthesis Protein SpsA, Chain A"/>
    <property type="match status" value="1"/>
</dbReference>
<dbReference type="SUPFAM" id="SSF53448">
    <property type="entry name" value="Nucleotide-diphospho-sugar transferases"/>
    <property type="match status" value="1"/>
</dbReference>
<protein>
    <recommendedName>
        <fullName evidence="1">Glycosyltransferase 2-like domain-containing protein</fullName>
    </recommendedName>
</protein>
<organism evidence="2 3">
    <name type="scientific">Clostridium beijerinckii</name>
    <name type="common">Clostridium MP</name>
    <dbReference type="NCBI Taxonomy" id="1520"/>
    <lineage>
        <taxon>Bacteria</taxon>
        <taxon>Bacillati</taxon>
        <taxon>Bacillota</taxon>
        <taxon>Clostridia</taxon>
        <taxon>Eubacteriales</taxon>
        <taxon>Clostridiaceae</taxon>
        <taxon>Clostridium</taxon>
    </lineage>
</organism>